<dbReference type="RefSeq" id="WP_058581578.1">
    <property type="nucleotide sequence ID" value="NZ_LOPU01000018.1"/>
</dbReference>
<feature type="transmembrane region" description="Helical" evidence="1">
    <location>
        <begin position="12"/>
        <end position="31"/>
    </location>
</feature>
<keyword evidence="1" id="KW-0812">Transmembrane</keyword>
<keyword evidence="1" id="KW-1133">Transmembrane helix</keyword>
<sequence>MVLPRPTQYLVWKLSAGLAFGVFLAVASVGIEYPRLFLPAAVGGMLAAVVVFGGIRAVT</sequence>
<dbReference type="EMBL" id="LOPU01000018">
    <property type="protein sequence ID" value="KTG10224.1"/>
    <property type="molecule type" value="Genomic_DNA"/>
</dbReference>
<accession>A0A0W1RAC5</accession>
<proteinExistence type="predicted"/>
<evidence type="ECO:0000256" key="1">
    <source>
        <dbReference type="SAM" id="Phobius"/>
    </source>
</evidence>
<dbReference type="AlphaFoldDB" id="A0A0W1RAC5"/>
<name>A0A0W1RAC5_9EURY</name>
<evidence type="ECO:0000313" key="2">
    <source>
        <dbReference type="EMBL" id="KTG10224.1"/>
    </source>
</evidence>
<reference evidence="2 3" key="1">
    <citation type="submission" date="2015-12" db="EMBL/GenBank/DDBJ databases">
        <title>Haloprofundus marisrubri gen. nov., sp. nov., an extremely halophilic archaeon isolated from the Discovery deep brine-seawater interface in the Red Sea.</title>
        <authorList>
            <person name="Zhang G."/>
            <person name="Stingl U."/>
            <person name="Rashid M."/>
        </authorList>
    </citation>
    <scope>NUCLEOTIDE SEQUENCE [LARGE SCALE GENOMIC DNA]</scope>
    <source>
        <strain evidence="2 3">SB9</strain>
    </source>
</reference>
<comment type="caution">
    <text evidence="2">The sequence shown here is derived from an EMBL/GenBank/DDBJ whole genome shotgun (WGS) entry which is preliminary data.</text>
</comment>
<keyword evidence="3" id="KW-1185">Reference proteome</keyword>
<evidence type="ECO:0000313" key="3">
    <source>
        <dbReference type="Proteomes" id="UP000054387"/>
    </source>
</evidence>
<keyword evidence="1" id="KW-0472">Membrane</keyword>
<protein>
    <submittedName>
        <fullName evidence="2">Uncharacterized protein</fullName>
    </submittedName>
</protein>
<dbReference type="Proteomes" id="UP000054387">
    <property type="component" value="Unassembled WGS sequence"/>
</dbReference>
<gene>
    <name evidence="2" type="ORF">AUR64_11610</name>
</gene>
<organism evidence="2 3">
    <name type="scientific">Haloprofundus marisrubri</name>
    <dbReference type="NCBI Taxonomy" id="1514971"/>
    <lineage>
        <taxon>Archaea</taxon>
        <taxon>Methanobacteriati</taxon>
        <taxon>Methanobacteriota</taxon>
        <taxon>Stenosarchaea group</taxon>
        <taxon>Halobacteria</taxon>
        <taxon>Halobacteriales</taxon>
        <taxon>Haloferacaceae</taxon>
        <taxon>Haloprofundus</taxon>
    </lineage>
</organism>
<feature type="transmembrane region" description="Helical" evidence="1">
    <location>
        <begin position="37"/>
        <end position="58"/>
    </location>
</feature>